<sequence>MAPKKRSSAKDDDFVLTLSDDELDRFDNVDGDSDDGAELSSKKKSESATKKRKRDGV</sequence>
<organism evidence="2 3">
    <name type="scientific">Aspergillus cavernicola</name>
    <dbReference type="NCBI Taxonomy" id="176166"/>
    <lineage>
        <taxon>Eukaryota</taxon>
        <taxon>Fungi</taxon>
        <taxon>Dikarya</taxon>
        <taxon>Ascomycota</taxon>
        <taxon>Pezizomycotina</taxon>
        <taxon>Eurotiomycetes</taxon>
        <taxon>Eurotiomycetidae</taxon>
        <taxon>Eurotiales</taxon>
        <taxon>Aspergillaceae</taxon>
        <taxon>Aspergillus</taxon>
        <taxon>Aspergillus subgen. Nidulantes</taxon>
    </lineage>
</organism>
<reference evidence="2 3" key="1">
    <citation type="submission" date="2024-07" db="EMBL/GenBank/DDBJ databases">
        <title>Section-level genome sequencing and comparative genomics of Aspergillus sections Usti and Cavernicolus.</title>
        <authorList>
            <consortium name="Lawrence Berkeley National Laboratory"/>
            <person name="Nybo J.L."/>
            <person name="Vesth T.C."/>
            <person name="Theobald S."/>
            <person name="Frisvad J.C."/>
            <person name="Larsen T.O."/>
            <person name="Kjaerboelling I."/>
            <person name="Rothschild-Mancinelli K."/>
            <person name="Lyhne E.K."/>
            <person name="Kogle M.E."/>
            <person name="Barry K."/>
            <person name="Clum A."/>
            <person name="Na H."/>
            <person name="Ledsgaard L."/>
            <person name="Lin J."/>
            <person name="Lipzen A."/>
            <person name="Kuo A."/>
            <person name="Riley R."/>
            <person name="Mondo S."/>
            <person name="LaButti K."/>
            <person name="Haridas S."/>
            <person name="Pangalinan J."/>
            <person name="Salamov A.A."/>
            <person name="Simmons B.A."/>
            <person name="Magnuson J.K."/>
            <person name="Chen J."/>
            <person name="Drula E."/>
            <person name="Henrissat B."/>
            <person name="Wiebenga A."/>
            <person name="Lubbers R.J."/>
            <person name="Gomes A.C."/>
            <person name="Makela M.R."/>
            <person name="Stajich J."/>
            <person name="Grigoriev I.V."/>
            <person name="Mortensen U.H."/>
            <person name="De vries R.P."/>
            <person name="Baker S.E."/>
            <person name="Andersen M.R."/>
        </authorList>
    </citation>
    <scope>NUCLEOTIDE SEQUENCE [LARGE SCALE GENOMIC DNA]</scope>
    <source>
        <strain evidence="2 3">CBS 600.67</strain>
    </source>
</reference>
<keyword evidence="3" id="KW-1185">Reference proteome</keyword>
<proteinExistence type="predicted"/>
<dbReference type="EMBL" id="JBFXLS010000046">
    <property type="protein sequence ID" value="KAL2824139.1"/>
    <property type="molecule type" value="Genomic_DNA"/>
</dbReference>
<name>A0ABR4I8R5_9EURO</name>
<evidence type="ECO:0000256" key="1">
    <source>
        <dbReference type="SAM" id="MobiDB-lite"/>
    </source>
</evidence>
<comment type="caution">
    <text evidence="2">The sequence shown here is derived from an EMBL/GenBank/DDBJ whole genome shotgun (WGS) entry which is preliminary data.</text>
</comment>
<dbReference type="Proteomes" id="UP001610335">
    <property type="component" value="Unassembled WGS sequence"/>
</dbReference>
<gene>
    <name evidence="2" type="ORF">BDW59DRAFT_147889</name>
</gene>
<evidence type="ECO:0000313" key="2">
    <source>
        <dbReference type="EMBL" id="KAL2824139.1"/>
    </source>
</evidence>
<evidence type="ECO:0000313" key="3">
    <source>
        <dbReference type="Proteomes" id="UP001610335"/>
    </source>
</evidence>
<feature type="non-terminal residue" evidence="2">
    <location>
        <position position="57"/>
    </location>
</feature>
<feature type="compositionally biased region" description="Acidic residues" evidence="1">
    <location>
        <begin position="25"/>
        <end position="37"/>
    </location>
</feature>
<feature type="region of interest" description="Disordered" evidence="1">
    <location>
        <begin position="25"/>
        <end position="57"/>
    </location>
</feature>
<protein>
    <submittedName>
        <fullName evidence="2">Uncharacterized protein</fullName>
    </submittedName>
</protein>
<accession>A0ABR4I8R5</accession>
<feature type="compositionally biased region" description="Basic and acidic residues" evidence="1">
    <location>
        <begin position="40"/>
        <end position="57"/>
    </location>
</feature>